<organism evidence="2 3">
    <name type="scientific">Candidatus Intestinimonas pullistercoris</name>
    <dbReference type="NCBI Taxonomy" id="2838623"/>
    <lineage>
        <taxon>Bacteria</taxon>
        <taxon>Bacillati</taxon>
        <taxon>Bacillota</taxon>
        <taxon>Clostridia</taxon>
        <taxon>Eubacteriales</taxon>
        <taxon>Intestinimonas</taxon>
    </lineage>
</organism>
<dbReference type="EMBL" id="DWWJ01000053">
    <property type="protein sequence ID" value="HJC40464.1"/>
    <property type="molecule type" value="Genomic_DNA"/>
</dbReference>
<evidence type="ECO:0000313" key="2">
    <source>
        <dbReference type="EMBL" id="HJC40464.1"/>
    </source>
</evidence>
<feature type="region of interest" description="Disordered" evidence="1">
    <location>
        <begin position="403"/>
        <end position="424"/>
    </location>
</feature>
<accession>A0A9D2P0L9</accession>
<reference evidence="2" key="2">
    <citation type="submission" date="2021-04" db="EMBL/GenBank/DDBJ databases">
        <authorList>
            <person name="Gilroy R."/>
        </authorList>
    </citation>
    <scope>NUCLEOTIDE SEQUENCE</scope>
    <source>
        <strain evidence="2">CHK186-1790</strain>
    </source>
</reference>
<sequence length="641" mass="71328">GSQDPAPYTARRTTLVEASGSSLGVYLETPEFEETSGGYRQINEYFDEMHQSFNPEGSRRVNWALEQGHDYLVTGQVAYQDRHYLSVTFMESQDSSYSSPTGCPTALTFDVGSGELMTLDDLWSSADDAGGAEDAAQWVAGLIDELGYGSMLTEHNYPSGGESFRLARCDMEAQGYMQGQPLYVWKQDADHILTIPLPVDLLPEGAGAEDIQPVELPPVVAYRTDLDSEISFMEDYYIETPAFESEAPGYQTINAYFEECHGEFANQEITAGFSPSTEEWPYYSYATFEIMGRDAQYVSVQRTTQYYLGVQNVGQTSYVTFDVETGQPVTLEELTGLAEGEITDQVRTWIENNPEYGGAWASETFRFSENSFYWTGGQAFYIWNASTGPRSFDVSIPLTLPTREEAPEGDSAPADPNAPVSPASYTMRRTTVAEEEGFRGIYLETPLFDEVNEGYRQINAYFDQLHQAFTPETDPKVAAMLARYEGGASQAQYARTCRVSYQDGYYLSITFRESIWPQGEVAADGRIDYTFDVRTGALLELSDLYEGTDQEVADWVAEAIRASEFGNLLTSANYPSADDGFYIAEKAVHQEDIEWDQEFASNHDGSPYEAGTPMYTWHIADTVDDVDIPLPAQLPLSAGEG</sequence>
<comment type="caution">
    <text evidence="2">The sequence shown here is derived from an EMBL/GenBank/DDBJ whole genome shotgun (WGS) entry which is preliminary data.</text>
</comment>
<dbReference type="Proteomes" id="UP000823882">
    <property type="component" value="Unassembled WGS sequence"/>
</dbReference>
<evidence type="ECO:0000313" key="3">
    <source>
        <dbReference type="Proteomes" id="UP000823882"/>
    </source>
</evidence>
<proteinExistence type="predicted"/>
<evidence type="ECO:0008006" key="4">
    <source>
        <dbReference type="Google" id="ProtNLM"/>
    </source>
</evidence>
<name>A0A9D2P0L9_9FIRM</name>
<dbReference type="AlphaFoldDB" id="A0A9D2P0L9"/>
<protein>
    <recommendedName>
        <fullName evidence="4">DUF3298 domain-containing protein</fullName>
    </recommendedName>
</protein>
<gene>
    <name evidence="2" type="ORF">H9701_02785</name>
</gene>
<evidence type="ECO:0000256" key="1">
    <source>
        <dbReference type="SAM" id="MobiDB-lite"/>
    </source>
</evidence>
<feature type="non-terminal residue" evidence="2">
    <location>
        <position position="1"/>
    </location>
</feature>
<reference evidence="2" key="1">
    <citation type="journal article" date="2021" name="PeerJ">
        <title>Extensive microbial diversity within the chicken gut microbiome revealed by metagenomics and culture.</title>
        <authorList>
            <person name="Gilroy R."/>
            <person name="Ravi A."/>
            <person name="Getino M."/>
            <person name="Pursley I."/>
            <person name="Horton D.L."/>
            <person name="Alikhan N.F."/>
            <person name="Baker D."/>
            <person name="Gharbi K."/>
            <person name="Hall N."/>
            <person name="Watson M."/>
            <person name="Adriaenssens E.M."/>
            <person name="Foster-Nyarko E."/>
            <person name="Jarju S."/>
            <person name="Secka A."/>
            <person name="Antonio M."/>
            <person name="Oren A."/>
            <person name="Chaudhuri R.R."/>
            <person name="La Ragione R."/>
            <person name="Hildebrand F."/>
            <person name="Pallen M.J."/>
        </authorList>
    </citation>
    <scope>NUCLEOTIDE SEQUENCE</scope>
    <source>
        <strain evidence="2">CHK186-1790</strain>
    </source>
</reference>